<evidence type="ECO:0000256" key="1">
    <source>
        <dbReference type="SAM" id="SignalP"/>
    </source>
</evidence>
<feature type="chain" id="PRO_5042552685" description="YD repeat-containing protein" evidence="1">
    <location>
        <begin position="29"/>
        <end position="1139"/>
    </location>
</feature>
<reference evidence="2 3" key="1">
    <citation type="submission" date="2017-06" db="EMBL/GenBank/DDBJ databases">
        <authorList>
            <consortium name="Pathogen Informatics"/>
        </authorList>
    </citation>
    <scope>NUCLEOTIDE SEQUENCE [LARGE SCALE GENOMIC DNA]</scope>
    <source>
        <strain evidence="2 3">NCTC12149</strain>
    </source>
</reference>
<protein>
    <recommendedName>
        <fullName evidence="4">YD repeat-containing protein</fullName>
    </recommendedName>
</protein>
<dbReference type="KEGG" id="smiz:4412673_00204"/>
<organism evidence="2 3">
    <name type="scientific">Sphingobacterium mizutaii</name>
    <dbReference type="NCBI Taxonomy" id="1010"/>
    <lineage>
        <taxon>Bacteria</taxon>
        <taxon>Pseudomonadati</taxon>
        <taxon>Bacteroidota</taxon>
        <taxon>Sphingobacteriia</taxon>
        <taxon>Sphingobacteriales</taxon>
        <taxon>Sphingobacteriaceae</taxon>
        <taxon>Sphingobacterium</taxon>
    </lineage>
</organism>
<keyword evidence="1" id="KW-0732">Signal</keyword>
<dbReference type="AlphaFoldDB" id="A0AAJ4X853"/>
<dbReference type="Proteomes" id="UP000215355">
    <property type="component" value="Chromosome 1"/>
</dbReference>
<feature type="signal peptide" evidence="1">
    <location>
        <begin position="1"/>
        <end position="28"/>
    </location>
</feature>
<proteinExistence type="predicted"/>
<sequence>MNNKVICQLVICFLHLVIFHLLDSQATAQVGNGSFERQSVTDILPPAPNAYELTRYSGLPVNHSTGAINTTIPIGTIRNGKTAVPITLRYNSGNGITLDQFPSRTGMSWALDAGGVITRTVYGNPDETSTFLTAPSDMVSNTPSLYQYFYALVNSNVADSQPDIFNFSFNGINGKFIFEKGTNGKIVLLNPSALKIESNFNGALSGNWTFRITDEKGVKYYFGGNTATEKSRTSPLGQSCGKNYDQAVPTAWYLKSIVDLTGNEIKFDYVSCNFEYSASVSESIIRTPLATLAGTTCRPCPTCPESFCPPRNEERLCVQTLSSQGRILKSISSKYQRAEFRYGSRQDLSGDSLLTHIQFYERLIKNGDTVLSNVIQTYALSYVHSQNNLFNKPTVSVDNLTTRPFLSSVRHTSAGMQDEVHRIEYYDINRLAPRLSFAQDYWGFFNGKNNLSLVPQSSNPDLSAIFTGNLGDRNPDGSVSHFGLLSKITYPSKGTDSVIYEPNTYFGVNEEDITVSKTLSVEGTGTKGEVTKTLTFSNKKLQKFKFVLSCVYSGSGIDDQIHQGTSVYVYNASNTLLTSGNVLIGQSKTISIDLPVGNFRIELVSAGQAARGYVGFSFWDGIKQISGNFITGGVRIQKKISNPLIGPSIVKTYLYTGLSDQTKSSAKLFRLPTSEEYYSELIDGHICQISFLATIVKKCHYKIASNHNVFPLESFSGGHIFYTDVIELNGPDWNNGGTLYRFMGEGGSVALQLRGTRIPGVPVGNFGFEAGTPIQESQFITVGGTQGAYLTKPVREVFTSYNSDIRLSKDLNYYVVRKNWDTQPSNTPSEVDFEPFDVARYTLRRKWIYVDTITEVQYNLIGADPVITKRIYQYSDTNHLQLTQIRTIGSDGGVNVRLVTYPLQYSNSTGSIGEMKQNHLVSFPIESIEYKELGSAKIVLSGEIIKYRNGIKGTIDEVLKLRLNSPIPIASFKLSNRLLGQLPSEGIDGSFVPDNRYSPEIIFGSYDSYSNPLELRLKSGPPTVYLWGYGGQYPIAKIENATYAEVAAVFGSSSATILNALNAHNVSDATINTHMKTLRDSLGSSQVTSYTYGPLVGMTSKTDPRGITEHYQYDGFLRLKGVLDFEMNVLMDYQYHYRP</sequence>
<name>A0AAJ4X853_9SPHI</name>
<gene>
    <name evidence="2" type="ORF">SAMEA4412673_00204</name>
</gene>
<evidence type="ECO:0000313" key="2">
    <source>
        <dbReference type="EMBL" id="SNV37329.1"/>
    </source>
</evidence>
<accession>A0AAJ4X853</accession>
<evidence type="ECO:0000313" key="3">
    <source>
        <dbReference type="Proteomes" id="UP000215355"/>
    </source>
</evidence>
<dbReference type="EMBL" id="LT906468">
    <property type="protein sequence ID" value="SNV37329.1"/>
    <property type="molecule type" value="Genomic_DNA"/>
</dbReference>
<evidence type="ECO:0008006" key="4">
    <source>
        <dbReference type="Google" id="ProtNLM"/>
    </source>
</evidence>